<protein>
    <recommendedName>
        <fullName evidence="7">Sulfatase N-terminal domain-containing protein</fullName>
    </recommendedName>
</protein>
<dbReference type="PIRSF" id="PIRSF000972">
    <property type="entry name" value="Arylsulf_plant"/>
    <property type="match status" value="1"/>
</dbReference>
<evidence type="ECO:0000256" key="1">
    <source>
        <dbReference type="ARBA" id="ARBA00008779"/>
    </source>
</evidence>
<dbReference type="Proteomes" id="UP000605846">
    <property type="component" value="Unassembled WGS sequence"/>
</dbReference>
<dbReference type="AlphaFoldDB" id="A0A8H7BIG3"/>
<keyword evidence="2 6" id="KW-0732">Signal</keyword>
<dbReference type="GO" id="GO:0005539">
    <property type="term" value="F:glycosaminoglycan binding"/>
    <property type="evidence" value="ECO:0007669"/>
    <property type="project" value="TreeGrafter"/>
</dbReference>
<dbReference type="InterPro" id="IPR012083">
    <property type="entry name" value="Arylsulfatase"/>
</dbReference>
<dbReference type="PROSITE" id="PS00523">
    <property type="entry name" value="SULFATASE_1"/>
    <property type="match status" value="1"/>
</dbReference>
<feature type="signal peptide" evidence="6">
    <location>
        <begin position="1"/>
        <end position="21"/>
    </location>
</feature>
<dbReference type="InterPro" id="IPR024607">
    <property type="entry name" value="Sulfatase_CS"/>
</dbReference>
<dbReference type="GO" id="GO:0004065">
    <property type="term" value="F:arylsulfatase activity"/>
    <property type="evidence" value="ECO:0007669"/>
    <property type="project" value="InterPro"/>
</dbReference>
<evidence type="ECO:0000259" key="7">
    <source>
        <dbReference type="Pfam" id="PF00884"/>
    </source>
</evidence>
<evidence type="ECO:0000256" key="2">
    <source>
        <dbReference type="ARBA" id="ARBA00022729"/>
    </source>
</evidence>
<dbReference type="Gene3D" id="3.40.720.10">
    <property type="entry name" value="Alkaline Phosphatase, subunit A"/>
    <property type="match status" value="1"/>
</dbReference>
<comment type="PTM">
    <text evidence="5">The conversion to 3-oxoalanine (also known as C-formylglycine, FGly), of a serine or cysteine residue in prokaryotes and of a cysteine residue in eukaryotes, is critical for catalytic activity.</text>
</comment>
<dbReference type="EMBL" id="JABAYA010000165">
    <property type="protein sequence ID" value="KAF7723066.1"/>
    <property type="molecule type" value="Genomic_DNA"/>
</dbReference>
<keyword evidence="3" id="KW-0378">Hydrolase</keyword>
<proteinExistence type="inferred from homology"/>
<name>A0A8H7BIG3_9FUNG</name>
<dbReference type="SUPFAM" id="SSF53649">
    <property type="entry name" value="Alkaline phosphatase-like"/>
    <property type="match status" value="1"/>
</dbReference>
<dbReference type="InterPro" id="IPR017850">
    <property type="entry name" value="Alkaline_phosphatase_core_sf"/>
</dbReference>
<feature type="chain" id="PRO_5034308392" description="Sulfatase N-terminal domain-containing protein" evidence="6">
    <location>
        <begin position="22"/>
        <end position="655"/>
    </location>
</feature>
<gene>
    <name evidence="8" type="ORF">EC973_002400</name>
</gene>
<keyword evidence="9" id="KW-1185">Reference proteome</keyword>
<organism evidence="8 9">
    <name type="scientific">Apophysomyces ossiformis</name>
    <dbReference type="NCBI Taxonomy" id="679940"/>
    <lineage>
        <taxon>Eukaryota</taxon>
        <taxon>Fungi</taxon>
        <taxon>Fungi incertae sedis</taxon>
        <taxon>Mucoromycota</taxon>
        <taxon>Mucoromycotina</taxon>
        <taxon>Mucoromycetes</taxon>
        <taxon>Mucorales</taxon>
        <taxon>Mucorineae</taxon>
        <taxon>Mucoraceae</taxon>
        <taxon>Apophysomyces</taxon>
    </lineage>
</organism>
<dbReference type="CDD" id="cd16147">
    <property type="entry name" value="G6S"/>
    <property type="match status" value="1"/>
</dbReference>
<evidence type="ECO:0000313" key="8">
    <source>
        <dbReference type="EMBL" id="KAF7723066.1"/>
    </source>
</evidence>
<evidence type="ECO:0000313" key="9">
    <source>
        <dbReference type="Proteomes" id="UP000605846"/>
    </source>
</evidence>
<dbReference type="PANTHER" id="PTHR43108:SF8">
    <property type="entry name" value="SD21168P"/>
    <property type="match status" value="1"/>
</dbReference>
<reference evidence="8" key="1">
    <citation type="submission" date="2020-01" db="EMBL/GenBank/DDBJ databases">
        <title>Genome Sequencing of Three Apophysomyces-Like Fungal Strains Confirms a Novel Fungal Genus in the Mucoromycota with divergent Burkholderia-like Endosymbiotic Bacteria.</title>
        <authorList>
            <person name="Stajich J.E."/>
            <person name="Macias A.M."/>
            <person name="Carter-House D."/>
            <person name="Lovett B."/>
            <person name="Kasson L.R."/>
            <person name="Berry K."/>
            <person name="Grigoriev I."/>
            <person name="Chang Y."/>
            <person name="Spatafora J."/>
            <person name="Kasson M.T."/>
        </authorList>
    </citation>
    <scope>NUCLEOTIDE SEQUENCE</scope>
    <source>
        <strain evidence="8">NRRL A-21654</strain>
    </source>
</reference>
<evidence type="ECO:0000256" key="6">
    <source>
        <dbReference type="SAM" id="SignalP"/>
    </source>
</evidence>
<evidence type="ECO:0000256" key="3">
    <source>
        <dbReference type="ARBA" id="ARBA00022801"/>
    </source>
</evidence>
<keyword evidence="4" id="KW-0325">Glycoprotein</keyword>
<accession>A0A8H7BIG3</accession>
<dbReference type="GO" id="GO:0008449">
    <property type="term" value="F:N-acetylglucosamine-6-sulfatase activity"/>
    <property type="evidence" value="ECO:0007669"/>
    <property type="project" value="TreeGrafter"/>
</dbReference>
<feature type="domain" description="Sulfatase N-terminal" evidence="7">
    <location>
        <begin position="30"/>
        <end position="392"/>
    </location>
</feature>
<dbReference type="OrthoDB" id="103349at2759"/>
<evidence type="ECO:0000256" key="4">
    <source>
        <dbReference type="ARBA" id="ARBA00023180"/>
    </source>
</evidence>
<comment type="caution">
    <text evidence="8">The sequence shown here is derived from an EMBL/GenBank/DDBJ whole genome shotgun (WGS) entry which is preliminary data.</text>
</comment>
<comment type="similarity">
    <text evidence="1">Belongs to the sulfatase family.</text>
</comment>
<feature type="modified residue" description="3-oxoalanine (Cys)" evidence="5">
    <location>
        <position position="74"/>
    </location>
</feature>
<sequence length="655" mass="74949">MKILTIGSALCLLLQALYVSAVVQKQPSKPNIIFIFTDDQDAKLGSLEYMPNLQKHLVKQGTLYRNHYATIAVCCPSRVGLLRGQYAHNTKYVIQVLINTSFDEPLSITDVSPPHGGYDRFNTLQLGEDYLPIWLQKSGYSTHYIGKLMNQYSVNNYNKPTPKGFDYQDQLVDPYTYLYDTPVFSTDGQAPVYYKDQYQTDIIHAKAREALRKQRDAEKPFFLWVAPTAPHGEFEIFNQGELVTKPAAPAARHAHLFKDAKIPRTPSFNPHHQTKTASFWKTLPKLSNELVEELDEMYRNRLRALQAVDEMIGTIFDELERQDKLDNTYIIYSSDNGYHIGQHRSYPGKCGNIEEDINVPFIVRGPGVPKGKTSDIVSSHHDIAPTLLALAKASHNVPHWVDGGVIPLTEELAKHPNPTAPESFAVEFWALKDLPEFYPQVAAQGPNTYKTLRVIAENYNWMYAVWCTGEHELYDLKQDPYETNNLYSEASVQLVNRLDALLTVLKSCRAETCRDPWRVLHPDDSSVKTLADALHRKHDLYYDSFSKMSFTECLDYYSTNNEVDHFTLHSSLNKTTLQDQQPFQKVVLQETKRAERKEEKPSRCIELFQRVPRPSHPVGHAIPGEDYEKYAIPVPEELIEEPIDWSQYGFYSFGS</sequence>
<dbReference type="GO" id="GO:0018958">
    <property type="term" value="P:phenol-containing compound metabolic process"/>
    <property type="evidence" value="ECO:0007669"/>
    <property type="project" value="InterPro"/>
</dbReference>
<dbReference type="Pfam" id="PF00884">
    <property type="entry name" value="Sulfatase"/>
    <property type="match status" value="1"/>
</dbReference>
<dbReference type="PANTHER" id="PTHR43108">
    <property type="entry name" value="N-ACETYLGLUCOSAMINE-6-SULFATASE FAMILY MEMBER"/>
    <property type="match status" value="1"/>
</dbReference>
<evidence type="ECO:0000256" key="5">
    <source>
        <dbReference type="PIRSR" id="PIRSR000972-50"/>
    </source>
</evidence>
<dbReference type="InterPro" id="IPR000917">
    <property type="entry name" value="Sulfatase_N"/>
</dbReference>